<evidence type="ECO:0000256" key="3">
    <source>
        <dbReference type="ARBA" id="ARBA00022729"/>
    </source>
</evidence>
<dbReference type="SUPFAM" id="SSF53955">
    <property type="entry name" value="Lysozyme-like"/>
    <property type="match status" value="1"/>
</dbReference>
<feature type="signal peptide" evidence="4">
    <location>
        <begin position="1"/>
        <end position="26"/>
    </location>
</feature>
<protein>
    <submittedName>
        <fullName evidence="6">Lytic transglycosylase</fullName>
    </submittedName>
</protein>
<dbReference type="Gene3D" id="1.25.20.10">
    <property type="entry name" value="Bacterial muramidases"/>
    <property type="match status" value="1"/>
</dbReference>
<dbReference type="Pfam" id="PF01464">
    <property type="entry name" value="SLT"/>
    <property type="match status" value="1"/>
</dbReference>
<sequence>MPNLRLGTIGMAAAAAITTIPTAVSANTSTVSYYQALAESPRVPALLSAEDRAYYTELFAAIRREDWPRVEELLAQGDRGPMHQLAMAEYYLHANSPEIPLDRLNDWLARGTDLPQAAQIGRLAIRRGAAQLPDLPGTRRFSSTGYSPKRIKPRSVADGSLPSDVEVRIRDAITNDDPAGAHALLDEVDPQLGSDARAEWRQRVAWSYYIENRDTEALALARTIEQDGGGAWVAEGWWVAGLAAWRLGDCATAADAFQRSAYWSQNEELSSAALYWQARSHIRCRQPDQAQGLLRDAANRDETLYGMIAAAALGTQLPDPHYGPDFSAEDWRELSRLPNVQLAVKLVELDREGLADEVLRHQAKIGDPKQHRALTRLARELGLPQTQIWMAHNAPSGGGYEPAARYPVVRWQPVGGWRVDPALAFAHALQESNFRTAVVSPADAKGLMQITPITVRQHAPSLGMNAGAVDLTDPRVNLAFGQRNLEMLRDTSATRDNLLKIMAAYNAGLTPITRWNTEIVDQGDPLLWMESIPYWETRAYVSIVLKNYWMYERQAGASSASRMALANGEWPRFPDARGSGGASAASR</sequence>
<comment type="similarity">
    <text evidence="1">Belongs to the transglycosylase Slt family.</text>
</comment>
<evidence type="ECO:0000256" key="2">
    <source>
        <dbReference type="ARBA" id="ARBA00009387"/>
    </source>
</evidence>
<feature type="chain" id="PRO_5045510989" evidence="4">
    <location>
        <begin position="27"/>
        <end position="587"/>
    </location>
</feature>
<dbReference type="SUPFAM" id="SSF48435">
    <property type="entry name" value="Bacterial muramidases"/>
    <property type="match status" value="1"/>
</dbReference>
<dbReference type="PANTHER" id="PTHR37423:SF2">
    <property type="entry name" value="MEMBRANE-BOUND LYTIC MUREIN TRANSGLYCOSYLASE C"/>
    <property type="match status" value="1"/>
</dbReference>
<proteinExistence type="inferred from homology"/>
<gene>
    <name evidence="6" type="ORF">GCM10010923_13100</name>
</gene>
<dbReference type="InterPro" id="IPR008258">
    <property type="entry name" value="Transglycosylase_SLT_dom_1"/>
</dbReference>
<evidence type="ECO:0000256" key="4">
    <source>
        <dbReference type="SAM" id="SignalP"/>
    </source>
</evidence>
<feature type="domain" description="Transglycosylase SLT" evidence="5">
    <location>
        <begin position="417"/>
        <end position="517"/>
    </location>
</feature>
<name>A0ABQ1FC80_9SPHN</name>
<dbReference type="PANTHER" id="PTHR37423">
    <property type="entry name" value="SOLUBLE LYTIC MUREIN TRANSGLYCOSYLASE-RELATED"/>
    <property type="match status" value="1"/>
</dbReference>
<evidence type="ECO:0000313" key="7">
    <source>
        <dbReference type="Proteomes" id="UP000603317"/>
    </source>
</evidence>
<comment type="similarity">
    <text evidence="2">Belongs to the virb1 family.</text>
</comment>
<dbReference type="Proteomes" id="UP000603317">
    <property type="component" value="Unassembled WGS sequence"/>
</dbReference>
<reference evidence="7" key="1">
    <citation type="journal article" date="2019" name="Int. J. Syst. Evol. Microbiol.">
        <title>The Global Catalogue of Microorganisms (GCM) 10K type strain sequencing project: providing services to taxonomists for standard genome sequencing and annotation.</title>
        <authorList>
            <consortium name="The Broad Institute Genomics Platform"/>
            <consortium name="The Broad Institute Genome Sequencing Center for Infectious Disease"/>
            <person name="Wu L."/>
            <person name="Ma J."/>
        </authorList>
    </citation>
    <scope>NUCLEOTIDE SEQUENCE [LARGE SCALE GENOMIC DNA]</scope>
    <source>
        <strain evidence="7">CGMCC 1.15297</strain>
    </source>
</reference>
<comment type="caution">
    <text evidence="6">The sequence shown here is derived from an EMBL/GenBank/DDBJ whole genome shotgun (WGS) entry which is preliminary data.</text>
</comment>
<dbReference type="InterPro" id="IPR008939">
    <property type="entry name" value="Lytic_TGlycosylase_superhlx_U"/>
</dbReference>
<evidence type="ECO:0000259" key="5">
    <source>
        <dbReference type="Pfam" id="PF01464"/>
    </source>
</evidence>
<accession>A0ABQ1FC80</accession>
<dbReference type="EMBL" id="BMID01000001">
    <property type="protein sequence ID" value="GGA04930.1"/>
    <property type="molecule type" value="Genomic_DNA"/>
</dbReference>
<dbReference type="RefSeq" id="WP_229658110.1">
    <property type="nucleotide sequence ID" value="NZ_BMID01000001.1"/>
</dbReference>
<organism evidence="6 7">
    <name type="scientific">Blastomonas marina</name>
    <dbReference type="NCBI Taxonomy" id="1867408"/>
    <lineage>
        <taxon>Bacteria</taxon>
        <taxon>Pseudomonadati</taxon>
        <taxon>Pseudomonadota</taxon>
        <taxon>Alphaproteobacteria</taxon>
        <taxon>Sphingomonadales</taxon>
        <taxon>Sphingomonadaceae</taxon>
        <taxon>Blastomonas</taxon>
    </lineage>
</organism>
<evidence type="ECO:0000313" key="6">
    <source>
        <dbReference type="EMBL" id="GGA04930.1"/>
    </source>
</evidence>
<keyword evidence="3 4" id="KW-0732">Signal</keyword>
<dbReference type="InterPro" id="IPR023346">
    <property type="entry name" value="Lysozyme-like_dom_sf"/>
</dbReference>
<evidence type="ECO:0000256" key="1">
    <source>
        <dbReference type="ARBA" id="ARBA00007734"/>
    </source>
</evidence>
<keyword evidence="7" id="KW-1185">Reference proteome</keyword>
<dbReference type="Gene3D" id="1.10.530.10">
    <property type="match status" value="1"/>
</dbReference>